<reference evidence="2 3" key="1">
    <citation type="submission" date="2016-10" db="EMBL/GenBank/DDBJ databases">
        <authorList>
            <person name="de Groot N.N."/>
        </authorList>
    </citation>
    <scope>NUCLEOTIDE SEQUENCE [LARGE SCALE GENOMIC DNA]</scope>
    <source>
        <strain evidence="2 3">DSM 22187</strain>
    </source>
</reference>
<dbReference type="AlphaFoldDB" id="A0A1H6W4F4"/>
<dbReference type="InterPro" id="IPR055766">
    <property type="entry name" value="DUF7342"/>
</dbReference>
<feature type="compositionally biased region" description="Basic and acidic residues" evidence="1">
    <location>
        <begin position="1"/>
        <end position="20"/>
    </location>
</feature>
<name>A0A1H6W4F4_9EURY</name>
<keyword evidence="3" id="KW-1185">Reference proteome</keyword>
<gene>
    <name evidence="2" type="ORF">SAMN05444271_12246</name>
</gene>
<accession>A0A1H6W4F4</accession>
<evidence type="ECO:0000256" key="1">
    <source>
        <dbReference type="SAM" id="MobiDB-lite"/>
    </source>
</evidence>
<dbReference type="STRING" id="1073996.SAMN05444271_12246"/>
<sequence length="191" mass="21571">MDEPRPEQTTDADERVKSPDFDALTPPEELVRGDRTRDDFFDAILGLDSPSTASEVAELAGHGVDAAREYLEWFERMGIVKQVTDSPATYQRNQAYLNWRRVQKLRDQYTSGRLLEFLKTETERDEAYTEQFDVAVPEAVSLTNAAADTDRSVEDVWEAVSAWKTTRRRITLLERALASGAGDHVDQSTAV</sequence>
<evidence type="ECO:0000313" key="3">
    <source>
        <dbReference type="Proteomes" id="UP000198888"/>
    </source>
</evidence>
<dbReference type="EMBL" id="FNYR01000022">
    <property type="protein sequence ID" value="SEJ11839.1"/>
    <property type="molecule type" value="Genomic_DNA"/>
</dbReference>
<dbReference type="GeneID" id="35003605"/>
<feature type="region of interest" description="Disordered" evidence="1">
    <location>
        <begin position="1"/>
        <end position="27"/>
    </location>
</feature>
<dbReference type="OrthoDB" id="240032at2157"/>
<evidence type="ECO:0008006" key="4">
    <source>
        <dbReference type="Google" id="ProtNLM"/>
    </source>
</evidence>
<dbReference type="Proteomes" id="UP000198888">
    <property type="component" value="Unassembled WGS sequence"/>
</dbReference>
<organism evidence="2 3">
    <name type="scientific">Halohasta litchfieldiae</name>
    <dbReference type="NCBI Taxonomy" id="1073996"/>
    <lineage>
        <taxon>Archaea</taxon>
        <taxon>Methanobacteriati</taxon>
        <taxon>Methanobacteriota</taxon>
        <taxon>Stenosarchaea group</taxon>
        <taxon>Halobacteria</taxon>
        <taxon>Halobacteriales</taxon>
        <taxon>Haloferacaceae</taxon>
        <taxon>Halohasta</taxon>
    </lineage>
</organism>
<dbReference type="Pfam" id="PF24033">
    <property type="entry name" value="DUF7342"/>
    <property type="match status" value="1"/>
</dbReference>
<accession>A0A2H4Q594</accession>
<proteinExistence type="predicted"/>
<protein>
    <recommendedName>
        <fullName evidence="4">Sugar-specific transcriptional regulator TrmB</fullName>
    </recommendedName>
</protein>
<dbReference type="KEGG" id="hae:halTADL_2833"/>
<evidence type="ECO:0000313" key="2">
    <source>
        <dbReference type="EMBL" id="SEJ11839.1"/>
    </source>
</evidence>
<dbReference type="RefSeq" id="WP_089673223.1">
    <property type="nucleotide sequence ID" value="NZ_CP024845.1"/>
</dbReference>